<proteinExistence type="predicted"/>
<reference evidence="1" key="1">
    <citation type="journal article" date="2014" name="Int. J. Syst. Evol. Microbiol.">
        <title>Complete genome sequence of Corynebacterium casei LMG S-19264T (=DSM 44701T), isolated from a smear-ripened cheese.</title>
        <authorList>
            <consortium name="US DOE Joint Genome Institute (JGI-PGF)"/>
            <person name="Walter F."/>
            <person name="Albersmeier A."/>
            <person name="Kalinowski J."/>
            <person name="Ruckert C."/>
        </authorList>
    </citation>
    <scope>NUCLEOTIDE SEQUENCE</scope>
    <source>
        <strain evidence="1">JCM 14371</strain>
    </source>
</reference>
<name>A0A917ULG4_9DEIO</name>
<sequence>MEARARVLALLRARETWPEGALREASVLRPGLFKEVMAGLLHEGLAEARWDIRGRTQYLPAVPALPSGMVLAGPVTPVAQRVLAWLVESGRPEGSRRIAQALALPVGEVDVALLELVGLGRVLAKRVGNLVIYRVPEPGQASRTS</sequence>
<dbReference type="Proteomes" id="UP000635726">
    <property type="component" value="Unassembled WGS sequence"/>
</dbReference>
<organism evidence="1 2">
    <name type="scientific">Deinococcus aquiradiocola</name>
    <dbReference type="NCBI Taxonomy" id="393059"/>
    <lineage>
        <taxon>Bacteria</taxon>
        <taxon>Thermotogati</taxon>
        <taxon>Deinococcota</taxon>
        <taxon>Deinococci</taxon>
        <taxon>Deinococcales</taxon>
        <taxon>Deinococcaceae</taxon>
        <taxon>Deinococcus</taxon>
    </lineage>
</organism>
<protein>
    <submittedName>
        <fullName evidence="1">Uncharacterized protein</fullName>
    </submittedName>
</protein>
<dbReference type="AlphaFoldDB" id="A0A917ULG4"/>
<comment type="caution">
    <text evidence="1">The sequence shown here is derived from an EMBL/GenBank/DDBJ whole genome shotgun (WGS) entry which is preliminary data.</text>
</comment>
<evidence type="ECO:0000313" key="1">
    <source>
        <dbReference type="EMBL" id="GGJ65582.1"/>
    </source>
</evidence>
<accession>A0A917ULG4</accession>
<reference evidence="1" key="2">
    <citation type="submission" date="2020-09" db="EMBL/GenBank/DDBJ databases">
        <authorList>
            <person name="Sun Q."/>
            <person name="Ohkuma M."/>
        </authorList>
    </citation>
    <scope>NUCLEOTIDE SEQUENCE</scope>
    <source>
        <strain evidence="1">JCM 14371</strain>
    </source>
</reference>
<gene>
    <name evidence="1" type="ORF">GCM10008939_06940</name>
</gene>
<dbReference type="EMBL" id="BMOE01000001">
    <property type="protein sequence ID" value="GGJ65582.1"/>
    <property type="molecule type" value="Genomic_DNA"/>
</dbReference>
<dbReference type="RefSeq" id="WP_188960793.1">
    <property type="nucleotide sequence ID" value="NZ_BMOE01000001.1"/>
</dbReference>
<evidence type="ECO:0000313" key="2">
    <source>
        <dbReference type="Proteomes" id="UP000635726"/>
    </source>
</evidence>
<keyword evidence="2" id="KW-1185">Reference proteome</keyword>